<dbReference type="PANTHER" id="PTHR35894">
    <property type="entry name" value="GENERAL SECRETION PATHWAY PROTEIN A-RELATED"/>
    <property type="match status" value="1"/>
</dbReference>
<evidence type="ECO:0000256" key="1">
    <source>
        <dbReference type="SAM" id="Phobius"/>
    </source>
</evidence>
<dbReference type="InterPro" id="IPR027417">
    <property type="entry name" value="P-loop_NTPase"/>
</dbReference>
<feature type="domain" description="ORC1/DEAH AAA+ ATPase" evidence="2">
    <location>
        <begin position="29"/>
        <end position="142"/>
    </location>
</feature>
<dbReference type="GO" id="GO:0016887">
    <property type="term" value="F:ATP hydrolysis activity"/>
    <property type="evidence" value="ECO:0007669"/>
    <property type="project" value="InterPro"/>
</dbReference>
<dbReference type="GO" id="GO:0042834">
    <property type="term" value="F:peptidoglycan binding"/>
    <property type="evidence" value="ECO:0007669"/>
    <property type="project" value="InterPro"/>
</dbReference>
<proteinExistence type="predicted"/>
<protein>
    <recommendedName>
        <fullName evidence="2">ORC1/DEAH AAA+ ATPase domain-containing protein</fullName>
    </recommendedName>
</protein>
<dbReference type="OrthoDB" id="6313942at2"/>
<reference evidence="3 4" key="1">
    <citation type="submission" date="2019-11" db="EMBL/GenBank/DDBJ databases">
        <title>P. haliotis isolates from Z. marina roots.</title>
        <authorList>
            <person name="Cohen M."/>
            <person name="Jospin G."/>
            <person name="Eisen J.A."/>
            <person name="Coil D.A."/>
        </authorList>
    </citation>
    <scope>NUCLEOTIDE SEQUENCE [LARGE SCALE GENOMIC DNA]</scope>
    <source>
        <strain evidence="3 4">UCD-MCMsp1aY</strain>
    </source>
</reference>
<dbReference type="SUPFAM" id="SSF52540">
    <property type="entry name" value="P-loop containing nucleoside triphosphate hydrolases"/>
    <property type="match status" value="1"/>
</dbReference>
<dbReference type="InterPro" id="IPR052026">
    <property type="entry name" value="ExeA_AAA_ATPase_DNA-bind"/>
</dbReference>
<dbReference type="Gene3D" id="3.30.70.1070">
    <property type="entry name" value="Sporulation related repeat"/>
    <property type="match status" value="1"/>
</dbReference>
<dbReference type="Pfam" id="PF13401">
    <property type="entry name" value="AAA_22"/>
    <property type="match status" value="1"/>
</dbReference>
<dbReference type="PANTHER" id="PTHR35894:SF1">
    <property type="entry name" value="PHOSPHORIBULOKINASE _ URIDINE KINASE FAMILY"/>
    <property type="match status" value="1"/>
</dbReference>
<gene>
    <name evidence="3" type="ORF">GNP35_11985</name>
</gene>
<accession>A0A6N8FEN5</accession>
<dbReference type="EMBL" id="WOCD01000005">
    <property type="protein sequence ID" value="MUH73132.1"/>
    <property type="molecule type" value="Genomic_DNA"/>
</dbReference>
<dbReference type="InterPro" id="IPR049945">
    <property type="entry name" value="AAA_22"/>
</dbReference>
<keyword evidence="1" id="KW-0472">Membrane</keyword>
<comment type="caution">
    <text evidence="3">The sequence shown here is derived from an EMBL/GenBank/DDBJ whole genome shotgun (WGS) entry which is preliminary data.</text>
</comment>
<keyword evidence="4" id="KW-1185">Reference proteome</keyword>
<dbReference type="InterPro" id="IPR036680">
    <property type="entry name" value="SPOR-like_sf"/>
</dbReference>
<evidence type="ECO:0000259" key="2">
    <source>
        <dbReference type="Pfam" id="PF13401"/>
    </source>
</evidence>
<keyword evidence="1" id="KW-0812">Transmembrane</keyword>
<dbReference type="AlphaFoldDB" id="A0A6N8FEN5"/>
<organism evidence="3 4">
    <name type="scientific">Psychrosphaera haliotis</name>
    <dbReference type="NCBI Taxonomy" id="555083"/>
    <lineage>
        <taxon>Bacteria</taxon>
        <taxon>Pseudomonadati</taxon>
        <taxon>Pseudomonadota</taxon>
        <taxon>Gammaproteobacteria</taxon>
        <taxon>Alteromonadales</taxon>
        <taxon>Pseudoalteromonadaceae</taxon>
        <taxon>Psychrosphaera</taxon>
    </lineage>
</organism>
<keyword evidence="1" id="KW-1133">Transmembrane helix</keyword>
<evidence type="ECO:0000313" key="4">
    <source>
        <dbReference type="Proteomes" id="UP000439994"/>
    </source>
</evidence>
<dbReference type="Proteomes" id="UP000439994">
    <property type="component" value="Unassembled WGS sequence"/>
</dbReference>
<dbReference type="RefSeq" id="WP_155696332.1">
    <property type="nucleotide sequence ID" value="NZ_WOCD01000005.1"/>
</dbReference>
<feature type="transmembrane region" description="Helical" evidence="1">
    <location>
        <begin position="228"/>
        <end position="247"/>
    </location>
</feature>
<evidence type="ECO:0000313" key="3">
    <source>
        <dbReference type="EMBL" id="MUH73132.1"/>
    </source>
</evidence>
<name>A0A6N8FEN5_9GAMM</name>
<sequence>MTNTQITNGFYIPPSRQRFLNTVQELLSRTGIVAMEGTVGIGKTSMLEELLTSALPNANKCYLTAVSSINDIQVRSRIIEQLFGNVLFDPEKPMLNAFLEFGGNTELMIAIDNGHHLSGQIIGEILQVVAEFKKQSRVISILFTFDKQISNTIGSITSALISVMPIPKFSEKESYILIKQSFDDVPSPDTAKVKRWIENAQGNPIQLLAFDTQDALKLAKPVAMNIKLWVSNLVVASLLLALGVYMYRLYFTEEQSLPKTIKEKTIKPTVEPMVSDWSSAKVKEHVVKVKQTQMPEDNTASSSDILEALNNAMEPQKEVEAVTANIEAVTANIEPAAETLESVPNVNKQSLPAEIAKEAISEPVVNLPEGPPSEKEISLAPSEAKFGLESESELNLPSSIAPLTVAGYRVNNQQMLSLPSNKFVLQLTAVSQESTLETYLIEKRLDAKLTRIYKISRNNSDWLVVTYGLFDTIASARETAKNIDQNAWAKSTEAIQQQIKSYNESLSQ</sequence>